<dbReference type="PATRIC" id="fig|28128.5.peg.2172"/>
<accession>A0A133PYU1</accession>
<evidence type="ECO:0000313" key="2">
    <source>
        <dbReference type="EMBL" id="KXA35420.1"/>
    </source>
</evidence>
<gene>
    <name evidence="2" type="ORF">HMPREF3226_02108</name>
</gene>
<evidence type="ECO:0000313" key="3">
    <source>
        <dbReference type="Proteomes" id="UP000070533"/>
    </source>
</evidence>
<dbReference type="PROSITE" id="PS00018">
    <property type="entry name" value="EF_HAND_1"/>
    <property type="match status" value="1"/>
</dbReference>
<name>A0A133PYU1_9BACT</name>
<proteinExistence type="predicted"/>
<sequence>MIIFLLPLLKIFKVKVMKKDIIVAVAAVFLVSSCGTYTGSGAYTGGSLGSILGSAIGGIAGGARGSDVGTIIGMAGGAVLGASIGAQKDKQDQEQVREHYERIQQSKARGYHPYAKQEKATETPVTDESGFDSSNSGDDILYDFNSSDYTGNYSAAEPSSKVPAESSVEDLASAYQYTPNIEITNARFVDDNEDGMLSSGEVGKIIFEVMNRGEQTLYDVQPSVLETTNNKHITISPSIHVESIEPGGGIRYTALVKADKRLKDGTSVFALTVLQGYRSISKVTEFTIPTRK</sequence>
<evidence type="ECO:0008006" key="4">
    <source>
        <dbReference type="Google" id="ProtNLM"/>
    </source>
</evidence>
<dbReference type="EMBL" id="LRQG01000185">
    <property type="protein sequence ID" value="KXA35420.1"/>
    <property type="molecule type" value="Genomic_DNA"/>
</dbReference>
<dbReference type="eggNOG" id="COG4520">
    <property type="taxonomic scope" value="Bacteria"/>
</dbReference>
<evidence type="ECO:0000256" key="1">
    <source>
        <dbReference type="SAM" id="MobiDB-lite"/>
    </source>
</evidence>
<reference evidence="3" key="1">
    <citation type="submission" date="2016-01" db="EMBL/GenBank/DDBJ databases">
        <authorList>
            <person name="Mitreva M."/>
            <person name="Pepin K.H."/>
            <person name="Mihindukulasuriya K.A."/>
            <person name="Fulton R."/>
            <person name="Fronick C."/>
            <person name="O'Laughlin M."/>
            <person name="Miner T."/>
            <person name="Herter B."/>
            <person name="Rosa B.A."/>
            <person name="Cordes M."/>
            <person name="Tomlinson C."/>
            <person name="Wollam A."/>
            <person name="Palsikar V.B."/>
            <person name="Mardis E.R."/>
            <person name="Wilson R.K."/>
        </authorList>
    </citation>
    <scope>NUCLEOTIDE SEQUENCE [LARGE SCALE GENOMIC DNA]</scope>
    <source>
        <strain evidence="3">MJR7716</strain>
    </source>
</reference>
<feature type="compositionally biased region" description="Polar residues" evidence="1">
    <location>
        <begin position="123"/>
        <end position="137"/>
    </location>
</feature>
<organism evidence="2 3">
    <name type="scientific">Prevotella corporis</name>
    <dbReference type="NCBI Taxonomy" id="28128"/>
    <lineage>
        <taxon>Bacteria</taxon>
        <taxon>Pseudomonadati</taxon>
        <taxon>Bacteroidota</taxon>
        <taxon>Bacteroidia</taxon>
        <taxon>Bacteroidales</taxon>
        <taxon>Prevotellaceae</taxon>
        <taxon>Prevotella</taxon>
    </lineage>
</organism>
<dbReference type="STRING" id="28128.HMPREF3226_02108"/>
<comment type="caution">
    <text evidence="2">The sequence shown here is derived from an EMBL/GenBank/DDBJ whole genome shotgun (WGS) entry which is preliminary data.</text>
</comment>
<dbReference type="InterPro" id="IPR018247">
    <property type="entry name" value="EF_Hand_1_Ca_BS"/>
</dbReference>
<protein>
    <recommendedName>
        <fullName evidence="4">Glycine zipper domain-containing protein</fullName>
    </recommendedName>
</protein>
<dbReference type="AlphaFoldDB" id="A0A133PYU1"/>
<keyword evidence="3" id="KW-1185">Reference proteome</keyword>
<dbReference type="Proteomes" id="UP000070533">
    <property type="component" value="Unassembled WGS sequence"/>
</dbReference>
<feature type="region of interest" description="Disordered" evidence="1">
    <location>
        <begin position="106"/>
        <end position="137"/>
    </location>
</feature>